<dbReference type="KEGG" id="tua:125543719"/>
<name>A0A8R7TVG2_TRIUA</name>
<reference evidence="2" key="3">
    <citation type="submission" date="2022-06" db="UniProtKB">
        <authorList>
            <consortium name="EnsemblPlants"/>
        </authorList>
    </citation>
    <scope>IDENTIFICATION</scope>
</reference>
<feature type="signal peptide" evidence="1">
    <location>
        <begin position="1"/>
        <end position="23"/>
    </location>
</feature>
<sequence length="148" mass="15444">MLTLVRAPLRCLLLSSPPALSLCSPYMTVGHRSVGGGVSPLLLMLSTCPSAWRVGEGFPAAGAPSGASSRGRSFYAHPVSMDDEAPSSSAAGSVYDLAVPYLTVDEIANAANLDEISITSIYAHWEDVGLSISNAASSNLVMFIQKKK</sequence>
<dbReference type="EnsemblPlants" id="TuG1812G0300002153.01.T01">
    <property type="protein sequence ID" value="TuG1812G0300002153.01.T01"/>
    <property type="gene ID" value="TuG1812G0300002153.01"/>
</dbReference>
<proteinExistence type="predicted"/>
<evidence type="ECO:0000313" key="3">
    <source>
        <dbReference type="Proteomes" id="UP000015106"/>
    </source>
</evidence>
<dbReference type="GeneID" id="125543719"/>
<reference evidence="2" key="2">
    <citation type="submission" date="2018-03" db="EMBL/GenBank/DDBJ databases">
        <title>The Triticum urartu genome reveals the dynamic nature of wheat genome evolution.</title>
        <authorList>
            <person name="Ling H."/>
            <person name="Ma B."/>
            <person name="Shi X."/>
            <person name="Liu H."/>
            <person name="Dong L."/>
            <person name="Sun H."/>
            <person name="Cao Y."/>
            <person name="Gao Q."/>
            <person name="Zheng S."/>
            <person name="Li Y."/>
            <person name="Yu Y."/>
            <person name="Du H."/>
            <person name="Qi M."/>
            <person name="Li Y."/>
            <person name="Yu H."/>
            <person name="Cui Y."/>
            <person name="Wang N."/>
            <person name="Chen C."/>
            <person name="Wu H."/>
            <person name="Zhao Y."/>
            <person name="Zhang J."/>
            <person name="Li Y."/>
            <person name="Zhou W."/>
            <person name="Zhang B."/>
            <person name="Hu W."/>
            <person name="Eijk M."/>
            <person name="Tang J."/>
            <person name="Witsenboer H."/>
            <person name="Zhao S."/>
            <person name="Li Z."/>
            <person name="Zhang A."/>
            <person name="Wang D."/>
            <person name="Liang C."/>
        </authorList>
    </citation>
    <scope>NUCLEOTIDE SEQUENCE [LARGE SCALE GENOMIC DNA]</scope>
    <source>
        <strain evidence="2">cv. G1812</strain>
    </source>
</reference>
<gene>
    <name evidence="2" type="primary">LOC125543719</name>
</gene>
<dbReference type="Gramene" id="TuG1812G0300002153.01.T01">
    <property type="protein sequence ID" value="TuG1812G0300002153.01.T01"/>
    <property type="gene ID" value="TuG1812G0300002153.01"/>
</dbReference>
<dbReference type="Proteomes" id="UP000015106">
    <property type="component" value="Chromosome 3"/>
</dbReference>
<dbReference type="RefSeq" id="XP_048563133.1">
    <property type="nucleotide sequence ID" value="XM_048707176.1"/>
</dbReference>
<evidence type="ECO:0000256" key="1">
    <source>
        <dbReference type="SAM" id="SignalP"/>
    </source>
</evidence>
<keyword evidence="1" id="KW-0732">Signal</keyword>
<dbReference type="RefSeq" id="XP_048563134.1">
    <property type="nucleotide sequence ID" value="XM_048707177.1"/>
</dbReference>
<dbReference type="AlphaFoldDB" id="A0A8R7TVG2"/>
<dbReference type="RefSeq" id="XP_048563135.1">
    <property type="nucleotide sequence ID" value="XM_048707178.1"/>
</dbReference>
<accession>A0A8R7TVG2</accession>
<reference evidence="3" key="1">
    <citation type="journal article" date="2013" name="Nature">
        <title>Draft genome of the wheat A-genome progenitor Triticum urartu.</title>
        <authorList>
            <person name="Ling H.Q."/>
            <person name="Zhao S."/>
            <person name="Liu D."/>
            <person name="Wang J."/>
            <person name="Sun H."/>
            <person name="Zhang C."/>
            <person name="Fan H."/>
            <person name="Li D."/>
            <person name="Dong L."/>
            <person name="Tao Y."/>
            <person name="Gao C."/>
            <person name="Wu H."/>
            <person name="Li Y."/>
            <person name="Cui Y."/>
            <person name="Guo X."/>
            <person name="Zheng S."/>
            <person name="Wang B."/>
            <person name="Yu K."/>
            <person name="Liang Q."/>
            <person name="Yang W."/>
            <person name="Lou X."/>
            <person name="Chen J."/>
            <person name="Feng M."/>
            <person name="Jian J."/>
            <person name="Zhang X."/>
            <person name="Luo G."/>
            <person name="Jiang Y."/>
            <person name="Liu J."/>
            <person name="Wang Z."/>
            <person name="Sha Y."/>
            <person name="Zhang B."/>
            <person name="Wu H."/>
            <person name="Tang D."/>
            <person name="Shen Q."/>
            <person name="Xue P."/>
            <person name="Zou S."/>
            <person name="Wang X."/>
            <person name="Liu X."/>
            <person name="Wang F."/>
            <person name="Yang Y."/>
            <person name="An X."/>
            <person name="Dong Z."/>
            <person name="Zhang K."/>
            <person name="Zhang X."/>
            <person name="Luo M.C."/>
            <person name="Dvorak J."/>
            <person name="Tong Y."/>
            <person name="Wang J."/>
            <person name="Yang H."/>
            <person name="Li Z."/>
            <person name="Wang D."/>
            <person name="Zhang A."/>
            <person name="Wang J."/>
        </authorList>
    </citation>
    <scope>NUCLEOTIDE SEQUENCE</scope>
    <source>
        <strain evidence="3">cv. G1812</strain>
    </source>
</reference>
<evidence type="ECO:0000313" key="2">
    <source>
        <dbReference type="EnsemblPlants" id="TuG1812G0300002153.01.T01"/>
    </source>
</evidence>
<organism evidence="2 3">
    <name type="scientific">Triticum urartu</name>
    <name type="common">Red wild einkorn</name>
    <name type="synonym">Crithodium urartu</name>
    <dbReference type="NCBI Taxonomy" id="4572"/>
    <lineage>
        <taxon>Eukaryota</taxon>
        <taxon>Viridiplantae</taxon>
        <taxon>Streptophyta</taxon>
        <taxon>Embryophyta</taxon>
        <taxon>Tracheophyta</taxon>
        <taxon>Spermatophyta</taxon>
        <taxon>Magnoliopsida</taxon>
        <taxon>Liliopsida</taxon>
        <taxon>Poales</taxon>
        <taxon>Poaceae</taxon>
        <taxon>BOP clade</taxon>
        <taxon>Pooideae</taxon>
        <taxon>Triticodae</taxon>
        <taxon>Triticeae</taxon>
        <taxon>Triticinae</taxon>
        <taxon>Triticum</taxon>
    </lineage>
</organism>
<keyword evidence="3" id="KW-1185">Reference proteome</keyword>
<feature type="chain" id="PRO_5035760774" evidence="1">
    <location>
        <begin position="24"/>
        <end position="148"/>
    </location>
</feature>
<protein>
    <submittedName>
        <fullName evidence="2">Uncharacterized protein</fullName>
    </submittedName>
</protein>